<organism evidence="1 2">
    <name type="scientific">Rhizopogon vinicolor AM-OR11-026</name>
    <dbReference type="NCBI Taxonomy" id="1314800"/>
    <lineage>
        <taxon>Eukaryota</taxon>
        <taxon>Fungi</taxon>
        <taxon>Dikarya</taxon>
        <taxon>Basidiomycota</taxon>
        <taxon>Agaricomycotina</taxon>
        <taxon>Agaricomycetes</taxon>
        <taxon>Agaricomycetidae</taxon>
        <taxon>Boletales</taxon>
        <taxon>Suillineae</taxon>
        <taxon>Rhizopogonaceae</taxon>
        <taxon>Rhizopogon</taxon>
    </lineage>
</organism>
<evidence type="ECO:0000313" key="2">
    <source>
        <dbReference type="Proteomes" id="UP000092154"/>
    </source>
</evidence>
<evidence type="ECO:0000313" key="1">
    <source>
        <dbReference type="EMBL" id="OAX40969.1"/>
    </source>
</evidence>
<dbReference type="EMBL" id="KV448194">
    <property type="protein sequence ID" value="OAX40969.1"/>
    <property type="molecule type" value="Genomic_DNA"/>
</dbReference>
<dbReference type="AlphaFoldDB" id="A0A1B7N801"/>
<protein>
    <submittedName>
        <fullName evidence="1">Uncharacterized protein</fullName>
    </submittedName>
</protein>
<accession>A0A1B7N801</accession>
<dbReference type="Proteomes" id="UP000092154">
    <property type="component" value="Unassembled WGS sequence"/>
</dbReference>
<reference evidence="1 2" key="1">
    <citation type="submission" date="2016-06" db="EMBL/GenBank/DDBJ databases">
        <title>Comparative genomics of the ectomycorrhizal sister species Rhizopogon vinicolor and Rhizopogon vesiculosus (Basidiomycota: Boletales) reveals a divergence of the mating type B locus.</title>
        <authorList>
            <consortium name="DOE Joint Genome Institute"/>
            <person name="Mujic A.B."/>
            <person name="Kuo A."/>
            <person name="Tritt A."/>
            <person name="Lipzen A."/>
            <person name="Chen C."/>
            <person name="Johnson J."/>
            <person name="Sharma A."/>
            <person name="Barry K."/>
            <person name="Grigoriev I.V."/>
            <person name="Spatafora J.W."/>
        </authorList>
    </citation>
    <scope>NUCLEOTIDE SEQUENCE [LARGE SCALE GENOMIC DNA]</scope>
    <source>
        <strain evidence="1 2">AM-OR11-026</strain>
    </source>
</reference>
<keyword evidence="2" id="KW-1185">Reference proteome</keyword>
<gene>
    <name evidence="1" type="ORF">K503DRAFT_557880</name>
</gene>
<proteinExistence type="predicted"/>
<sequence length="68" mass="7992">MLAQVQLAVWLTSNHEDALPDKRLLYVAPPSHVHYYKLYLMRFIGQLVARSPRMYSQLQRAGEDRHVL</sequence>
<name>A0A1B7N801_9AGAM</name>
<dbReference type="InParanoid" id="A0A1B7N801"/>